<reference evidence="2" key="1">
    <citation type="submission" date="2021-01" db="EMBL/GenBank/DDBJ databases">
        <authorList>
            <person name="Corre E."/>
            <person name="Pelletier E."/>
            <person name="Niang G."/>
            <person name="Scheremetjew M."/>
            <person name="Finn R."/>
            <person name="Kale V."/>
            <person name="Holt S."/>
            <person name="Cochrane G."/>
            <person name="Meng A."/>
            <person name="Brown T."/>
            <person name="Cohen L."/>
        </authorList>
    </citation>
    <scope>NUCLEOTIDE SEQUENCE</scope>
    <source>
        <strain evidence="2">CCMP1594</strain>
    </source>
</reference>
<name>A0A7S4CB92_9EUGL</name>
<dbReference type="InterPro" id="IPR039564">
    <property type="entry name" value="Peptidase_C39-like"/>
</dbReference>
<protein>
    <recommendedName>
        <fullName evidence="1">Peptidase C39-like domain-containing protein</fullName>
    </recommendedName>
</protein>
<evidence type="ECO:0000259" key="1">
    <source>
        <dbReference type="Pfam" id="PF13529"/>
    </source>
</evidence>
<dbReference type="Gene3D" id="3.90.70.10">
    <property type="entry name" value="Cysteine proteinases"/>
    <property type="match status" value="1"/>
</dbReference>
<sequence length="195" mass="22538">MPAPNAGHVVLDIAYVSQKPDFCGEAVVQMVTTYFGRPVSQTKVHEAAGLKKVKRGAYGSDMFLAIRNLGLKTNPESTMDWHYVTEDEYNRNVQFLIDSLTARQPVLVGIWDRLGDIPAWEGFVCSHFVLLIGYDLNRRLFYIRDPMRRGRRTMTFDRFRKHRENKYGILYQIQFQGFDDPPTEQCESESSPHVE</sequence>
<proteinExistence type="predicted"/>
<dbReference type="AlphaFoldDB" id="A0A7S4CB92"/>
<accession>A0A7S4CB92</accession>
<feature type="domain" description="Peptidase C39-like" evidence="1">
    <location>
        <begin position="11"/>
        <end position="147"/>
    </location>
</feature>
<gene>
    <name evidence="2" type="ORF">EGYM00163_LOCUS3384</name>
</gene>
<dbReference type="EMBL" id="HBJA01010756">
    <property type="protein sequence ID" value="CAE0792268.1"/>
    <property type="molecule type" value="Transcribed_RNA"/>
</dbReference>
<evidence type="ECO:0000313" key="2">
    <source>
        <dbReference type="EMBL" id="CAE0792268.1"/>
    </source>
</evidence>
<dbReference type="Pfam" id="PF13529">
    <property type="entry name" value="Peptidase_C39_2"/>
    <property type="match status" value="1"/>
</dbReference>
<organism evidence="2">
    <name type="scientific">Eutreptiella gymnastica</name>
    <dbReference type="NCBI Taxonomy" id="73025"/>
    <lineage>
        <taxon>Eukaryota</taxon>
        <taxon>Discoba</taxon>
        <taxon>Euglenozoa</taxon>
        <taxon>Euglenida</taxon>
        <taxon>Spirocuta</taxon>
        <taxon>Euglenophyceae</taxon>
        <taxon>Eutreptiales</taxon>
        <taxon>Eutreptiaceae</taxon>
        <taxon>Eutreptiella</taxon>
    </lineage>
</organism>